<organism evidence="1">
    <name type="scientific">Pan troglodytes</name>
    <name type="common">Chimpanzee</name>
    <dbReference type="NCBI Taxonomy" id="9598"/>
    <lineage>
        <taxon>Eukaryota</taxon>
        <taxon>Metazoa</taxon>
        <taxon>Chordata</taxon>
        <taxon>Craniata</taxon>
        <taxon>Vertebrata</taxon>
        <taxon>Euteleostomi</taxon>
        <taxon>Mammalia</taxon>
        <taxon>Eutheria</taxon>
        <taxon>Euarchontoglires</taxon>
        <taxon>Primates</taxon>
        <taxon>Haplorrhini</taxon>
        <taxon>Catarrhini</taxon>
        <taxon>Hominidae</taxon>
        <taxon>Pan</taxon>
    </lineage>
</organism>
<reference evidence="1" key="1">
    <citation type="journal article" date="2011" name="Funct. Integr. Genomics">
        <title>Major chimpanzee-specific structural changes in sperm development-associated genes.</title>
        <authorList>
            <person name="Kim R.N."/>
            <person name="Kim D.W."/>
            <person name="Choi S.H."/>
            <person name="Chae S.H."/>
            <person name="Nam S.H."/>
            <person name="Kim D.W."/>
            <person name="Kim A."/>
            <person name="Kang A."/>
            <person name="Park K.H."/>
            <person name="Lee Y.S."/>
            <person name="Hirai M."/>
            <person name="Suzuki Y."/>
            <person name="Sugano S."/>
            <person name="Hashimoto K."/>
            <person name="Kim D.S."/>
            <person name="Park H.S."/>
        </authorList>
    </citation>
    <scope>NUCLEOTIDE SEQUENCE</scope>
    <source>
        <tissue evidence="1">Testis</tissue>
    </source>
</reference>
<accession>G2HJ57</accession>
<dbReference type="GO" id="GO:0016874">
    <property type="term" value="F:ligase activity"/>
    <property type="evidence" value="ECO:0007669"/>
    <property type="project" value="UniProtKB-KW"/>
</dbReference>
<dbReference type="AlphaFoldDB" id="G2HJ57"/>
<protein>
    <submittedName>
        <fullName evidence="1">Long-chain-fatty-acid--CoA ligase 3</fullName>
    </submittedName>
</protein>
<name>G2HJ57_PANTR</name>
<dbReference type="EMBL" id="AK306771">
    <property type="protein sequence ID" value="BAK63765.1"/>
    <property type="molecule type" value="mRNA"/>
</dbReference>
<sequence>MESHSVARLECSGTISGYCSLCLPGSSNSPALASRVAGTAGACRHARLIFCIFSRDGVSPCWPGWS</sequence>
<proteinExistence type="evidence at transcript level"/>
<keyword evidence="1" id="KW-0436">Ligase</keyword>
<dbReference type="PANTHER" id="PTHR12138">
    <property type="entry name" value="PRIMATE-EXPANDED PROTEIN FAMILY"/>
    <property type="match status" value="1"/>
</dbReference>
<evidence type="ECO:0000313" key="1">
    <source>
        <dbReference type="EMBL" id="BAK63765.1"/>
    </source>
</evidence>
<dbReference type="PANTHER" id="PTHR12138:SF162">
    <property type="entry name" value="CHROMOSOME UNDETERMINED SCAFFOLD_275, WHOLE GENOME SHOTGUN SEQUENCE"/>
    <property type="match status" value="1"/>
</dbReference>